<dbReference type="Gene3D" id="3.40.640.10">
    <property type="entry name" value="Type I PLP-dependent aspartate aminotransferase-like (Major domain)"/>
    <property type="match status" value="1"/>
</dbReference>
<evidence type="ECO:0000256" key="1">
    <source>
        <dbReference type="PIRSR" id="PIRSR000390-1"/>
    </source>
</evidence>
<accession>A0A2M7SA10</accession>
<evidence type="ECO:0000256" key="3">
    <source>
        <dbReference type="RuleBase" id="RU004508"/>
    </source>
</evidence>
<dbReference type="GO" id="GO:0008483">
    <property type="term" value="F:transaminase activity"/>
    <property type="evidence" value="ECO:0007669"/>
    <property type="project" value="UniProtKB-KW"/>
</dbReference>
<dbReference type="AlphaFoldDB" id="A0A2M7SA10"/>
<dbReference type="PANTHER" id="PTHR30244:SF34">
    <property type="entry name" value="DTDP-4-AMINO-4,6-DIDEOXYGALACTOSE TRANSAMINASE"/>
    <property type="match status" value="1"/>
</dbReference>
<keyword evidence="4" id="KW-0032">Aminotransferase</keyword>
<feature type="modified residue" description="N6-(pyridoxal phosphate)lysine" evidence="2">
    <location>
        <position position="206"/>
    </location>
</feature>
<organism evidence="4 5">
    <name type="scientific">Candidatus Desantisbacteria bacterium CG_4_10_14_0_8_um_filter_48_22</name>
    <dbReference type="NCBI Taxonomy" id="1974543"/>
    <lineage>
        <taxon>Bacteria</taxon>
        <taxon>Candidatus Desantisiibacteriota</taxon>
    </lineage>
</organism>
<gene>
    <name evidence="4" type="ORF">COY52_07315</name>
</gene>
<dbReference type="InterPro" id="IPR000653">
    <property type="entry name" value="DegT/StrS_aminotransferase"/>
</dbReference>
<evidence type="ECO:0000313" key="5">
    <source>
        <dbReference type="Proteomes" id="UP000229307"/>
    </source>
</evidence>
<evidence type="ECO:0000256" key="2">
    <source>
        <dbReference type="PIRSR" id="PIRSR000390-2"/>
    </source>
</evidence>
<name>A0A2M7SA10_9BACT</name>
<protein>
    <submittedName>
        <fullName evidence="4">DegT/DnrJ/EryC1/StrS family aminotransferase</fullName>
    </submittedName>
</protein>
<dbReference type="PIRSF" id="PIRSF000390">
    <property type="entry name" value="PLP_StrS"/>
    <property type="match status" value="1"/>
</dbReference>
<dbReference type="GO" id="GO:0030170">
    <property type="term" value="F:pyridoxal phosphate binding"/>
    <property type="evidence" value="ECO:0007669"/>
    <property type="project" value="TreeGrafter"/>
</dbReference>
<keyword evidence="2 3" id="KW-0663">Pyridoxal phosphate</keyword>
<comment type="caution">
    <text evidence="4">The sequence shown here is derived from an EMBL/GenBank/DDBJ whole genome shotgun (WGS) entry which is preliminary data.</text>
</comment>
<dbReference type="InterPro" id="IPR015424">
    <property type="entry name" value="PyrdxlP-dep_Trfase"/>
</dbReference>
<reference evidence="5" key="1">
    <citation type="submission" date="2017-09" db="EMBL/GenBank/DDBJ databases">
        <title>Depth-based differentiation of microbial function through sediment-hosted aquifers and enrichment of novel symbionts in the deep terrestrial subsurface.</title>
        <authorList>
            <person name="Probst A.J."/>
            <person name="Ladd B."/>
            <person name="Jarett J.K."/>
            <person name="Geller-Mcgrath D.E."/>
            <person name="Sieber C.M.K."/>
            <person name="Emerson J.B."/>
            <person name="Anantharaman K."/>
            <person name="Thomas B.C."/>
            <person name="Malmstrom R."/>
            <person name="Stieglmeier M."/>
            <person name="Klingl A."/>
            <person name="Woyke T."/>
            <person name="Ryan C.M."/>
            <person name="Banfield J.F."/>
        </authorList>
    </citation>
    <scope>NUCLEOTIDE SEQUENCE [LARGE SCALE GENOMIC DNA]</scope>
</reference>
<dbReference type="SUPFAM" id="SSF53383">
    <property type="entry name" value="PLP-dependent transferases"/>
    <property type="match status" value="1"/>
</dbReference>
<dbReference type="InterPro" id="IPR015421">
    <property type="entry name" value="PyrdxlP-dep_Trfase_major"/>
</dbReference>
<comment type="similarity">
    <text evidence="3">Belongs to the DegT/DnrJ/EryC1 family.</text>
</comment>
<dbReference type="Gene3D" id="3.90.1150.10">
    <property type="entry name" value="Aspartate Aminotransferase, domain 1"/>
    <property type="match status" value="1"/>
</dbReference>
<feature type="active site" description="Proton acceptor" evidence="1">
    <location>
        <position position="206"/>
    </location>
</feature>
<evidence type="ECO:0000313" key="4">
    <source>
        <dbReference type="EMBL" id="PIZ16350.1"/>
    </source>
</evidence>
<dbReference type="CDD" id="cd00616">
    <property type="entry name" value="AHBA_syn"/>
    <property type="match status" value="1"/>
</dbReference>
<dbReference type="Pfam" id="PF01041">
    <property type="entry name" value="DegT_DnrJ_EryC1"/>
    <property type="match status" value="1"/>
</dbReference>
<dbReference type="InterPro" id="IPR015422">
    <property type="entry name" value="PyrdxlP-dep_Trfase_small"/>
</dbReference>
<sequence length="416" mass="45418">MNYKLYPGATVEKLVIDGGKPARAKPFPARTPYGKEEIKEVTEAINSQNLFRWGGTKVSGLERKFAAKYGIKHAVASTSGTSAIHIALGAINPNPGDEVITAPITDMGTITGILFQNCIPVFADVDPDSFNMDPADIEKKITKRTKAIIVVHLFGNPADMGAVMRMSKKYGIPVIEDCCQAYMTYYKSRLAGTIGDIGCFSMQQSKHLCAGDGGITITDNKKYADRMLLFADKGWNRTGFGPRAYLFLAPNYRMNELTAAVALAQLKKLDSVVRKRRQLGILLNSLIKKTSGIKTLKIFEGCRPSFWLYGFKVLDAPAEKFASALNAEGVPCGSGYIGKPIFVCSEALHSKTTYGNSHCPFDCPKTDARIEYKEGLCPVTDTEQPKLITIGINENFTKADIRDIAAAVNKVSDVLD</sequence>
<proteinExistence type="inferred from homology"/>
<keyword evidence="4" id="KW-0808">Transferase</keyword>
<dbReference type="PANTHER" id="PTHR30244">
    <property type="entry name" value="TRANSAMINASE"/>
    <property type="match status" value="1"/>
</dbReference>
<dbReference type="Proteomes" id="UP000229307">
    <property type="component" value="Unassembled WGS sequence"/>
</dbReference>
<dbReference type="EMBL" id="PFMR01000193">
    <property type="protein sequence ID" value="PIZ16350.1"/>
    <property type="molecule type" value="Genomic_DNA"/>
</dbReference>
<dbReference type="GO" id="GO:0000271">
    <property type="term" value="P:polysaccharide biosynthetic process"/>
    <property type="evidence" value="ECO:0007669"/>
    <property type="project" value="TreeGrafter"/>
</dbReference>